<organism evidence="1 2">
    <name type="scientific">Scleroderma citrinum Foug A</name>
    <dbReference type="NCBI Taxonomy" id="1036808"/>
    <lineage>
        <taxon>Eukaryota</taxon>
        <taxon>Fungi</taxon>
        <taxon>Dikarya</taxon>
        <taxon>Basidiomycota</taxon>
        <taxon>Agaricomycotina</taxon>
        <taxon>Agaricomycetes</taxon>
        <taxon>Agaricomycetidae</taxon>
        <taxon>Boletales</taxon>
        <taxon>Sclerodermatineae</taxon>
        <taxon>Sclerodermataceae</taxon>
        <taxon>Scleroderma</taxon>
    </lineage>
</organism>
<reference evidence="2" key="2">
    <citation type="submission" date="2015-01" db="EMBL/GenBank/DDBJ databases">
        <title>Evolutionary Origins and Diversification of the Mycorrhizal Mutualists.</title>
        <authorList>
            <consortium name="DOE Joint Genome Institute"/>
            <consortium name="Mycorrhizal Genomics Consortium"/>
            <person name="Kohler A."/>
            <person name="Kuo A."/>
            <person name="Nagy L.G."/>
            <person name="Floudas D."/>
            <person name="Copeland A."/>
            <person name="Barry K.W."/>
            <person name="Cichocki N."/>
            <person name="Veneault-Fourrey C."/>
            <person name="LaButti K."/>
            <person name="Lindquist E.A."/>
            <person name="Lipzen A."/>
            <person name="Lundell T."/>
            <person name="Morin E."/>
            <person name="Murat C."/>
            <person name="Riley R."/>
            <person name="Ohm R."/>
            <person name="Sun H."/>
            <person name="Tunlid A."/>
            <person name="Henrissat B."/>
            <person name="Grigoriev I.V."/>
            <person name="Hibbett D.S."/>
            <person name="Martin F."/>
        </authorList>
    </citation>
    <scope>NUCLEOTIDE SEQUENCE [LARGE SCALE GENOMIC DNA]</scope>
    <source>
        <strain evidence="2">Foug A</strain>
    </source>
</reference>
<dbReference type="EMBL" id="KN822059">
    <property type="protein sequence ID" value="KIM60702.1"/>
    <property type="molecule type" value="Genomic_DNA"/>
</dbReference>
<dbReference type="AlphaFoldDB" id="A0A0C3A7A6"/>
<dbReference type="InParanoid" id="A0A0C3A7A6"/>
<protein>
    <submittedName>
        <fullName evidence="1">Uncharacterized protein</fullName>
    </submittedName>
</protein>
<gene>
    <name evidence="1" type="ORF">SCLCIDRAFT_26392</name>
</gene>
<proteinExistence type="predicted"/>
<name>A0A0C3A7A6_9AGAM</name>
<dbReference type="HOGENOM" id="CLU_1826457_0_0_1"/>
<accession>A0A0C3A7A6</accession>
<dbReference type="OrthoDB" id="3244185at2759"/>
<evidence type="ECO:0000313" key="2">
    <source>
        <dbReference type="Proteomes" id="UP000053989"/>
    </source>
</evidence>
<evidence type="ECO:0000313" key="1">
    <source>
        <dbReference type="EMBL" id="KIM60702.1"/>
    </source>
</evidence>
<sequence length="141" mass="16010">MLAKAHYKVAKLPSHRGVSVQQLQTNYKAPDFLAALKVFLNSRATQDKVVLPVELDRFEVFNQLYVKSGPSVVTRHGHGWQKIHAKPKVAAHGRKVKSPERFDTVFVWDEGHQPEDSFGPNTIRITQVHVIFKLPEHPSAR</sequence>
<reference evidence="1 2" key="1">
    <citation type="submission" date="2014-04" db="EMBL/GenBank/DDBJ databases">
        <authorList>
            <consortium name="DOE Joint Genome Institute"/>
            <person name="Kuo A."/>
            <person name="Kohler A."/>
            <person name="Nagy L.G."/>
            <person name="Floudas D."/>
            <person name="Copeland A."/>
            <person name="Barry K.W."/>
            <person name="Cichocki N."/>
            <person name="Veneault-Fourrey C."/>
            <person name="LaButti K."/>
            <person name="Lindquist E.A."/>
            <person name="Lipzen A."/>
            <person name="Lundell T."/>
            <person name="Morin E."/>
            <person name="Murat C."/>
            <person name="Sun H."/>
            <person name="Tunlid A."/>
            <person name="Henrissat B."/>
            <person name="Grigoriev I.V."/>
            <person name="Hibbett D.S."/>
            <person name="Martin F."/>
            <person name="Nordberg H.P."/>
            <person name="Cantor M.N."/>
            <person name="Hua S.X."/>
        </authorList>
    </citation>
    <scope>NUCLEOTIDE SEQUENCE [LARGE SCALE GENOMIC DNA]</scope>
    <source>
        <strain evidence="1 2">Foug A</strain>
    </source>
</reference>
<keyword evidence="2" id="KW-1185">Reference proteome</keyword>
<dbReference type="Proteomes" id="UP000053989">
    <property type="component" value="Unassembled WGS sequence"/>
</dbReference>